<proteinExistence type="inferred from homology"/>
<gene>
    <name evidence="7" type="primary">LOC107070269</name>
</gene>
<keyword evidence="2" id="KW-0808">Transferase</keyword>
<evidence type="ECO:0000313" key="7">
    <source>
        <dbReference type="RefSeq" id="XP_015183793.1"/>
    </source>
</evidence>
<dbReference type="SMART" id="SM00563">
    <property type="entry name" value="PlsC"/>
    <property type="match status" value="1"/>
</dbReference>
<keyword evidence="4" id="KW-0812">Transmembrane</keyword>
<dbReference type="RefSeq" id="XP_015183793.1">
    <property type="nucleotide sequence ID" value="XM_015328307.1"/>
</dbReference>
<dbReference type="Proteomes" id="UP000694924">
    <property type="component" value="Unplaced"/>
</dbReference>
<keyword evidence="6" id="KW-1185">Reference proteome</keyword>
<feature type="transmembrane region" description="Helical" evidence="4">
    <location>
        <begin position="31"/>
        <end position="53"/>
    </location>
</feature>
<dbReference type="InterPro" id="IPR032098">
    <property type="entry name" value="Acyltransf_C"/>
</dbReference>
<dbReference type="GeneID" id="107070269"/>
<dbReference type="InterPro" id="IPR002123">
    <property type="entry name" value="Plipid/glycerol_acylTrfase"/>
</dbReference>
<keyword evidence="4" id="KW-1133">Transmembrane helix</keyword>
<dbReference type="PANTHER" id="PTHR10983">
    <property type="entry name" value="1-ACYLGLYCEROL-3-PHOSPHATE ACYLTRANSFERASE-RELATED"/>
    <property type="match status" value="1"/>
</dbReference>
<evidence type="ECO:0000256" key="1">
    <source>
        <dbReference type="ARBA" id="ARBA00008655"/>
    </source>
</evidence>
<sequence>MTDSSSSGVSAIVRIISKVVTFVKAIARTSFVILNNIYCIPTYIVWMTLLYPVKVYQPQIYWRIEGLFFHWLLAMVSMWTWSAGYDIIEQGDDIEKIISERTLVIVNHQSTGDVPMLMTTFNPKPNLLPNLMWIMDRVFKFTNFGVISILHHDFFIISGRKRRDESLRQLEKHLIESYIALDRKWLVLFPEGGFLCKRRETSQKYAKKNNLPILENVSLPRVGAMRIIFDTVGPAENNEAQHDHLDNKISTAIAPDEITWVLDITIAYPQGKPIDLLTIITGSRSPCETVLFYRVYPSKMVPRKPELLSKWLYDRWAEKELLLENFYKHGAFLDKNGSTAKSSKIQQDPLRFLVLHLFFITSSYIHYNMLQYILSCFW</sequence>
<dbReference type="PANTHER" id="PTHR10983:SF2">
    <property type="entry name" value="ACYL-COA:LYSOPHOSPHATIDYLGLYCEROL ACYLTRANSFERASE 1"/>
    <property type="match status" value="1"/>
</dbReference>
<comment type="similarity">
    <text evidence="1">Belongs to the 1-acyl-sn-glycerol-3-phosphate acyltransferase family.</text>
</comment>
<dbReference type="Pfam" id="PF16076">
    <property type="entry name" value="Acyltransf_C"/>
    <property type="match status" value="1"/>
</dbReference>
<evidence type="ECO:0000313" key="6">
    <source>
        <dbReference type="Proteomes" id="UP000694924"/>
    </source>
</evidence>
<organism evidence="6 7">
    <name type="scientific">Polistes dominula</name>
    <name type="common">European paper wasp</name>
    <name type="synonym">Vespa dominula</name>
    <dbReference type="NCBI Taxonomy" id="743375"/>
    <lineage>
        <taxon>Eukaryota</taxon>
        <taxon>Metazoa</taxon>
        <taxon>Ecdysozoa</taxon>
        <taxon>Arthropoda</taxon>
        <taxon>Hexapoda</taxon>
        <taxon>Insecta</taxon>
        <taxon>Pterygota</taxon>
        <taxon>Neoptera</taxon>
        <taxon>Endopterygota</taxon>
        <taxon>Hymenoptera</taxon>
        <taxon>Apocrita</taxon>
        <taxon>Aculeata</taxon>
        <taxon>Vespoidea</taxon>
        <taxon>Vespidae</taxon>
        <taxon>Polistinae</taxon>
        <taxon>Polistini</taxon>
        <taxon>Polistes</taxon>
    </lineage>
</organism>
<evidence type="ECO:0000256" key="3">
    <source>
        <dbReference type="ARBA" id="ARBA00023315"/>
    </source>
</evidence>
<evidence type="ECO:0000256" key="2">
    <source>
        <dbReference type="ARBA" id="ARBA00022679"/>
    </source>
</evidence>
<feature type="transmembrane region" description="Helical" evidence="4">
    <location>
        <begin position="60"/>
        <end position="81"/>
    </location>
</feature>
<dbReference type="Pfam" id="PF01553">
    <property type="entry name" value="Acyltransferase"/>
    <property type="match status" value="1"/>
</dbReference>
<accession>A0ABM1IUA6</accession>
<evidence type="ECO:0000256" key="4">
    <source>
        <dbReference type="SAM" id="Phobius"/>
    </source>
</evidence>
<reference evidence="7" key="1">
    <citation type="submission" date="2025-08" db="UniProtKB">
        <authorList>
            <consortium name="RefSeq"/>
        </authorList>
    </citation>
    <scope>IDENTIFICATION</scope>
    <source>
        <tissue evidence="7">Whole body</tissue>
    </source>
</reference>
<protein>
    <submittedName>
        <fullName evidence="7">Acyl-CoA:lysophosphatidylglycerol acyltransferase 1-like isoform X1</fullName>
    </submittedName>
</protein>
<dbReference type="SUPFAM" id="SSF69593">
    <property type="entry name" value="Glycerol-3-phosphate (1)-acyltransferase"/>
    <property type="match status" value="1"/>
</dbReference>
<dbReference type="CDD" id="cd07990">
    <property type="entry name" value="LPLAT_LCLAT1-like"/>
    <property type="match status" value="1"/>
</dbReference>
<keyword evidence="4" id="KW-0472">Membrane</keyword>
<evidence type="ECO:0000259" key="5">
    <source>
        <dbReference type="SMART" id="SM00563"/>
    </source>
</evidence>
<name>A0ABM1IUA6_POLDO</name>
<keyword evidence="3" id="KW-0012">Acyltransferase</keyword>
<feature type="domain" description="Phospholipid/glycerol acyltransferase" evidence="5">
    <location>
        <begin position="102"/>
        <end position="218"/>
    </location>
</feature>